<dbReference type="PANTHER" id="PTHR11177">
    <property type="entry name" value="CHITINASE"/>
    <property type="match status" value="1"/>
</dbReference>
<evidence type="ECO:0000313" key="12">
    <source>
        <dbReference type="Proteomes" id="UP000630445"/>
    </source>
</evidence>
<evidence type="ECO:0000256" key="5">
    <source>
        <dbReference type="ARBA" id="ARBA00023024"/>
    </source>
</evidence>
<dbReference type="InterPro" id="IPR029070">
    <property type="entry name" value="Chitinase_insertion_sf"/>
</dbReference>
<dbReference type="InterPro" id="IPR011583">
    <property type="entry name" value="Chitinase_II/V-like_cat"/>
</dbReference>
<dbReference type="Pfam" id="PF00704">
    <property type="entry name" value="Glyco_hydro_18"/>
    <property type="match status" value="1"/>
</dbReference>
<gene>
    <name evidence="11" type="ORF">CNMCM5793_008351</name>
</gene>
<feature type="chain" id="PRO_5034900149" description="chitinase" evidence="9">
    <location>
        <begin position="26"/>
        <end position="749"/>
    </location>
</feature>
<dbReference type="Gene3D" id="3.10.50.10">
    <property type="match status" value="1"/>
</dbReference>
<keyword evidence="4" id="KW-0378">Hydrolase</keyword>
<comment type="similarity">
    <text evidence="2">Belongs to the glycosyl hydrolase 18 family. Chitinase class V subfamily.</text>
</comment>
<evidence type="ECO:0000256" key="6">
    <source>
        <dbReference type="ARBA" id="ARBA00023277"/>
    </source>
</evidence>
<dbReference type="SUPFAM" id="SSF54556">
    <property type="entry name" value="Chitinase insertion domain"/>
    <property type="match status" value="1"/>
</dbReference>
<keyword evidence="7" id="KW-0326">Glycosidase</keyword>
<comment type="caution">
    <text evidence="11">The sequence shown here is derived from an EMBL/GenBank/DDBJ whole genome shotgun (WGS) entry which is preliminary data.</text>
</comment>
<dbReference type="CDD" id="cd11577">
    <property type="entry name" value="GH71"/>
    <property type="match status" value="1"/>
</dbReference>
<keyword evidence="6" id="KW-0119">Carbohydrate metabolism</keyword>
<dbReference type="GO" id="GO:0005576">
    <property type="term" value="C:extracellular region"/>
    <property type="evidence" value="ECO:0007669"/>
    <property type="project" value="TreeGrafter"/>
</dbReference>
<sequence length="749" mass="82785">MAVSAFALFSSGILFFLSSICLANAAGGSSSTFLRNDTGAGLSPSYRSVAYFVNWGIYGRKFNPQDLPVERLTHVLYAFANVRNETGEVYLSDTYADLEKHYPGDSWSEAGKNVYGCALDNYGAEHAAGKRFLLTVASPADPQKISTFHLKDMDPYLDFWNLMAYDYAGGTFSEYTGHQANLFKSSSNQQSTPFNTEEALENYLNRGVIPSKIVLGMPLYGRAFTNTTGPGKPFSGIGEGSWEDGVWDYKALPRPGAEEHTDDSIIASYSYDLERTFISYDSPLVAECKAEYIRLKGLGGAGQLLDTFDFYAMYFGVLLLIVQIAGRGHAAAVFAHFLLSNSANFTSADWVKHIRLAQDAQIDAFALNIAARDATNAQSIPLAFEAAQAAGFKIFFSFDYVARGPWNQGDVTELLLRYKLNEAYYTNNGRPLASTFEGSENAEEWINIKASTDCFFIPDWSSLGAKAAFEKGYGTVDGLFSWAAWPSGPQDMNTQVDVSYLKHLNESEGQVYMMPVSPWFYTNLPGYGKNWLWRGDDLWHDRWQEVLSVRPEFVEIISWNDYGESHYIGPLHEGGYELFRTGKAPFNYAENMPHDGWRTLLPFIIGTYKNGHAEVKQESLVAWYRTTPGSACGTGGTSANTQSHAQIEFSPLEVVADRIFYSALLTEYATPEVIIGSTTQKGTWRNQPASGRGIYHGSAPFDGAKGDVEVTLWREGNRILTLKGKGISGSCSNGVQNWNAWVGSTQSPS</sequence>
<dbReference type="SMART" id="SM00636">
    <property type="entry name" value="Glyco_18"/>
    <property type="match status" value="1"/>
</dbReference>
<dbReference type="SUPFAM" id="SSF51445">
    <property type="entry name" value="(Trans)glycosidases"/>
    <property type="match status" value="1"/>
</dbReference>
<dbReference type="InterPro" id="IPR005197">
    <property type="entry name" value="Glyco_hydro_71"/>
</dbReference>
<keyword evidence="9" id="KW-0732">Signal</keyword>
<evidence type="ECO:0000256" key="4">
    <source>
        <dbReference type="ARBA" id="ARBA00022801"/>
    </source>
</evidence>
<evidence type="ECO:0000256" key="1">
    <source>
        <dbReference type="ARBA" id="ARBA00000822"/>
    </source>
</evidence>
<dbReference type="Proteomes" id="UP000630445">
    <property type="component" value="Unassembled WGS sequence"/>
</dbReference>
<name>A0A8H6UEJ9_9EURO</name>
<keyword evidence="5" id="KW-0146">Chitin degradation</keyword>
<evidence type="ECO:0000256" key="7">
    <source>
        <dbReference type="ARBA" id="ARBA00023295"/>
    </source>
</evidence>
<dbReference type="InterPro" id="IPR001223">
    <property type="entry name" value="Glyco_hydro18_cat"/>
</dbReference>
<dbReference type="GO" id="GO:0000272">
    <property type="term" value="P:polysaccharide catabolic process"/>
    <property type="evidence" value="ECO:0007669"/>
    <property type="project" value="UniProtKB-KW"/>
</dbReference>
<dbReference type="EMBL" id="JACBAD010002061">
    <property type="protein sequence ID" value="KAF7118731.1"/>
    <property type="molecule type" value="Genomic_DNA"/>
</dbReference>
<dbReference type="GO" id="GO:0008843">
    <property type="term" value="F:endochitinase activity"/>
    <property type="evidence" value="ECO:0007669"/>
    <property type="project" value="UniProtKB-EC"/>
</dbReference>
<evidence type="ECO:0000256" key="2">
    <source>
        <dbReference type="ARBA" id="ARBA00008682"/>
    </source>
</evidence>
<feature type="signal peptide" evidence="9">
    <location>
        <begin position="1"/>
        <end position="25"/>
    </location>
</feature>
<reference evidence="11" key="1">
    <citation type="submission" date="2020-06" db="EMBL/GenBank/DDBJ databases">
        <title>Draft genome sequences of strains closely related to Aspergillus parafelis and Aspergillus hiratsukae.</title>
        <authorList>
            <person name="Dos Santos R.A.C."/>
            <person name="Rivero-Menendez O."/>
            <person name="Steenwyk J.L."/>
            <person name="Mead M.E."/>
            <person name="Goldman G.H."/>
            <person name="Alastruey-Izquierdo A."/>
            <person name="Rokas A."/>
        </authorList>
    </citation>
    <scope>NUCLEOTIDE SEQUENCE</scope>
    <source>
        <strain evidence="11">CNM-CM5793</strain>
    </source>
</reference>
<dbReference type="PANTHER" id="PTHR11177:SF317">
    <property type="entry name" value="CHITINASE 12-RELATED"/>
    <property type="match status" value="1"/>
</dbReference>
<keyword evidence="12" id="KW-1185">Reference proteome</keyword>
<evidence type="ECO:0000256" key="3">
    <source>
        <dbReference type="ARBA" id="ARBA00012729"/>
    </source>
</evidence>
<evidence type="ECO:0000313" key="11">
    <source>
        <dbReference type="EMBL" id="KAF7118731.1"/>
    </source>
</evidence>
<dbReference type="EC" id="3.2.1.14" evidence="3"/>
<feature type="domain" description="GH18" evidence="10">
    <location>
        <begin position="1"/>
        <end position="328"/>
    </location>
</feature>
<dbReference type="InterPro" id="IPR017853">
    <property type="entry name" value="GH"/>
</dbReference>
<dbReference type="InterPro" id="IPR050314">
    <property type="entry name" value="Glycosyl_Hydrlase_18"/>
</dbReference>
<protein>
    <recommendedName>
        <fullName evidence="3">chitinase</fullName>
        <ecNumber evidence="3">3.2.1.14</ecNumber>
    </recommendedName>
</protein>
<dbReference type="Gene3D" id="3.20.20.80">
    <property type="entry name" value="Glycosidases"/>
    <property type="match status" value="3"/>
</dbReference>
<dbReference type="GO" id="GO:0006032">
    <property type="term" value="P:chitin catabolic process"/>
    <property type="evidence" value="ECO:0007669"/>
    <property type="project" value="UniProtKB-KW"/>
</dbReference>
<keyword evidence="8" id="KW-0624">Polysaccharide degradation</keyword>
<dbReference type="PROSITE" id="PS51910">
    <property type="entry name" value="GH18_2"/>
    <property type="match status" value="1"/>
</dbReference>
<proteinExistence type="inferred from homology"/>
<dbReference type="GO" id="GO:0008061">
    <property type="term" value="F:chitin binding"/>
    <property type="evidence" value="ECO:0007669"/>
    <property type="project" value="InterPro"/>
</dbReference>
<evidence type="ECO:0000256" key="9">
    <source>
        <dbReference type="SAM" id="SignalP"/>
    </source>
</evidence>
<dbReference type="OrthoDB" id="1046782at2759"/>
<dbReference type="Pfam" id="PF03659">
    <property type="entry name" value="Glyco_hydro_71"/>
    <property type="match status" value="1"/>
</dbReference>
<dbReference type="AlphaFoldDB" id="A0A8H6UEJ9"/>
<accession>A0A8H6UEJ9</accession>
<comment type="catalytic activity">
    <reaction evidence="1">
        <text>Random endo-hydrolysis of N-acetyl-beta-D-glucosaminide (1-&gt;4)-beta-linkages in chitin and chitodextrins.</text>
        <dbReference type="EC" id="3.2.1.14"/>
    </reaction>
</comment>
<organism evidence="11 12">
    <name type="scientific">Aspergillus hiratsukae</name>
    <dbReference type="NCBI Taxonomy" id="1194566"/>
    <lineage>
        <taxon>Eukaryota</taxon>
        <taxon>Fungi</taxon>
        <taxon>Dikarya</taxon>
        <taxon>Ascomycota</taxon>
        <taxon>Pezizomycotina</taxon>
        <taxon>Eurotiomycetes</taxon>
        <taxon>Eurotiomycetidae</taxon>
        <taxon>Eurotiales</taxon>
        <taxon>Aspergillaceae</taxon>
        <taxon>Aspergillus</taxon>
        <taxon>Aspergillus subgen. Fumigati</taxon>
    </lineage>
</organism>
<evidence type="ECO:0000256" key="8">
    <source>
        <dbReference type="ARBA" id="ARBA00023326"/>
    </source>
</evidence>
<dbReference type="GO" id="GO:0051118">
    <property type="term" value="F:glucan endo-1,3-alpha-glucosidase activity"/>
    <property type="evidence" value="ECO:0007669"/>
    <property type="project" value="InterPro"/>
</dbReference>
<evidence type="ECO:0000259" key="10">
    <source>
        <dbReference type="PROSITE" id="PS51910"/>
    </source>
</evidence>
<dbReference type="FunFam" id="3.10.50.10:FF:000005">
    <property type="entry name" value="Endochitinase B1"/>
    <property type="match status" value="1"/>
</dbReference>